<reference evidence="1" key="1">
    <citation type="submission" date="2019-11" db="UniProtKB">
        <authorList>
            <consortium name="WormBaseParasite"/>
        </authorList>
    </citation>
    <scope>IDENTIFICATION</scope>
</reference>
<sequence>MDCKWPPSTREHIHYGTGHNITLCVRLAPTVSLTNSDTVPCAIDLFRGIQQSRMVSFEDLVKMPLKFWKLLKYPQVYRIYPQEVPLNRIVKAMTVGLPVTYVSRYVGLDHSYLLSPIAQFSRFEVDDLRCWCKQRCCSTEELQLCGEN</sequence>
<name>A0A5K3FP46_MESCO</name>
<protein>
    <submittedName>
        <fullName evidence="1">Transmembrane protein</fullName>
    </submittedName>
</protein>
<accession>A0A5K3FP46</accession>
<evidence type="ECO:0000313" key="1">
    <source>
        <dbReference type="WBParaSite" id="MCU_009906-RA"/>
    </source>
</evidence>
<proteinExistence type="predicted"/>
<organism evidence="1">
    <name type="scientific">Mesocestoides corti</name>
    <name type="common">Flatworm</name>
    <dbReference type="NCBI Taxonomy" id="53468"/>
    <lineage>
        <taxon>Eukaryota</taxon>
        <taxon>Metazoa</taxon>
        <taxon>Spiralia</taxon>
        <taxon>Lophotrochozoa</taxon>
        <taxon>Platyhelminthes</taxon>
        <taxon>Cestoda</taxon>
        <taxon>Eucestoda</taxon>
        <taxon>Cyclophyllidea</taxon>
        <taxon>Mesocestoididae</taxon>
        <taxon>Mesocestoides</taxon>
    </lineage>
</organism>
<dbReference type="WBParaSite" id="MCU_009906-RA">
    <property type="protein sequence ID" value="MCU_009906-RA"/>
    <property type="gene ID" value="MCU_009906"/>
</dbReference>
<dbReference type="AlphaFoldDB" id="A0A5K3FP46"/>